<evidence type="ECO:0008006" key="4">
    <source>
        <dbReference type="Google" id="ProtNLM"/>
    </source>
</evidence>
<reference evidence="2 3" key="1">
    <citation type="submission" date="2021-01" db="EMBL/GenBank/DDBJ databases">
        <title>Genomic Encyclopedia of Type Strains, Phase IV (KMG-IV): sequencing the most valuable type-strain genomes for metagenomic binning, comparative biology and taxonomic classification.</title>
        <authorList>
            <person name="Goeker M."/>
        </authorList>
    </citation>
    <scope>NUCLEOTIDE SEQUENCE [LARGE SCALE GENOMIC DNA]</scope>
    <source>
        <strain evidence="2 3">DSM 6130</strain>
    </source>
</reference>
<evidence type="ECO:0000313" key="3">
    <source>
        <dbReference type="Proteomes" id="UP000758856"/>
    </source>
</evidence>
<evidence type="ECO:0000313" key="2">
    <source>
        <dbReference type="EMBL" id="MBM7851342.1"/>
    </source>
</evidence>
<accession>A0ABS2T579</accession>
<keyword evidence="1" id="KW-0812">Transmembrane</keyword>
<protein>
    <recommendedName>
        <fullName evidence="4">DUF2721 domain-containing protein</fullName>
    </recommendedName>
</protein>
<sequence>MEGFIYFALGLIFSVPAGLLVYRLGPKLDRYIQSRDLSKNNKLIKSRKKEIESRWQAANKLNQLSIERRVIVMMSYYFTSLFLIALSAAFFAVVAVLNQYFPISIDAFLRPSSAGGFSLIAAGTLFIGAFALFLGFATAVKSTSMARDYISFDNITAERDKLIAQDLESVS</sequence>
<feature type="transmembrane region" description="Helical" evidence="1">
    <location>
        <begin position="76"/>
        <end position="97"/>
    </location>
</feature>
<proteinExistence type="predicted"/>
<keyword evidence="3" id="KW-1185">Reference proteome</keyword>
<keyword evidence="1" id="KW-0472">Membrane</keyword>
<organism evidence="2 3">
    <name type="scientific">Methylopila capsulata</name>
    <dbReference type="NCBI Taxonomy" id="61654"/>
    <lineage>
        <taxon>Bacteria</taxon>
        <taxon>Pseudomonadati</taxon>
        <taxon>Pseudomonadota</taxon>
        <taxon>Alphaproteobacteria</taxon>
        <taxon>Hyphomicrobiales</taxon>
        <taxon>Methylopilaceae</taxon>
        <taxon>Methylopila</taxon>
    </lineage>
</organism>
<name>A0ABS2T579_9HYPH</name>
<gene>
    <name evidence="2" type="ORF">JOD31_001567</name>
</gene>
<evidence type="ECO:0000256" key="1">
    <source>
        <dbReference type="SAM" id="Phobius"/>
    </source>
</evidence>
<dbReference type="RefSeq" id="WP_204949734.1">
    <property type="nucleotide sequence ID" value="NZ_BSFF01000001.1"/>
</dbReference>
<feature type="transmembrane region" description="Helical" evidence="1">
    <location>
        <begin position="117"/>
        <end position="140"/>
    </location>
</feature>
<dbReference type="EMBL" id="JAFBCY010000002">
    <property type="protein sequence ID" value="MBM7851342.1"/>
    <property type="molecule type" value="Genomic_DNA"/>
</dbReference>
<comment type="caution">
    <text evidence="2">The sequence shown here is derived from an EMBL/GenBank/DDBJ whole genome shotgun (WGS) entry which is preliminary data.</text>
</comment>
<keyword evidence="1" id="KW-1133">Transmembrane helix</keyword>
<dbReference type="Proteomes" id="UP000758856">
    <property type="component" value="Unassembled WGS sequence"/>
</dbReference>
<feature type="transmembrane region" description="Helical" evidence="1">
    <location>
        <begin position="6"/>
        <end position="25"/>
    </location>
</feature>